<evidence type="ECO:0000256" key="3">
    <source>
        <dbReference type="SAM" id="Phobius"/>
    </source>
</evidence>
<dbReference type="PANTHER" id="PTHR12802:SF103">
    <property type="entry name" value="PROTEIN REVEILLE 6"/>
    <property type="match status" value="1"/>
</dbReference>
<dbReference type="Pfam" id="PF24904">
    <property type="entry name" value="RVE6"/>
    <property type="match status" value="1"/>
</dbReference>
<evidence type="ECO:0000256" key="1">
    <source>
        <dbReference type="ARBA" id="ARBA00023242"/>
    </source>
</evidence>
<dbReference type="AlphaFoldDB" id="A0AAP0AVV4"/>
<accession>A0AAP0AVV4</accession>
<evidence type="ECO:0000313" key="4">
    <source>
        <dbReference type="EMBL" id="KAK8916662.1"/>
    </source>
</evidence>
<feature type="region of interest" description="Disordered" evidence="2">
    <location>
        <begin position="151"/>
        <end position="176"/>
    </location>
</feature>
<dbReference type="Proteomes" id="UP001418222">
    <property type="component" value="Unassembled WGS sequence"/>
</dbReference>
<name>A0AAP0AVV4_9ASPA</name>
<feature type="transmembrane region" description="Helical" evidence="3">
    <location>
        <begin position="44"/>
        <end position="69"/>
    </location>
</feature>
<gene>
    <name evidence="4" type="primary">ASG4</name>
    <name evidence="4" type="ORF">KSP39_PZI022900</name>
</gene>
<dbReference type="EMBL" id="JBBWWQ010000020">
    <property type="protein sequence ID" value="KAK8916662.1"/>
    <property type="molecule type" value="Genomic_DNA"/>
</dbReference>
<protein>
    <submittedName>
        <fullName evidence="4">Transcription factor ASG4</fullName>
    </submittedName>
</protein>
<keyword evidence="5" id="KW-1185">Reference proteome</keyword>
<keyword evidence="3" id="KW-1133">Transmembrane helix</keyword>
<reference evidence="4 5" key="1">
    <citation type="journal article" date="2022" name="Nat. Plants">
        <title>Genomes of leafy and leafless Platanthera orchids illuminate the evolution of mycoheterotrophy.</title>
        <authorList>
            <person name="Li M.H."/>
            <person name="Liu K.W."/>
            <person name="Li Z."/>
            <person name="Lu H.C."/>
            <person name="Ye Q.L."/>
            <person name="Zhang D."/>
            <person name="Wang J.Y."/>
            <person name="Li Y.F."/>
            <person name="Zhong Z.M."/>
            <person name="Liu X."/>
            <person name="Yu X."/>
            <person name="Liu D.K."/>
            <person name="Tu X.D."/>
            <person name="Liu B."/>
            <person name="Hao Y."/>
            <person name="Liao X.Y."/>
            <person name="Jiang Y.T."/>
            <person name="Sun W.H."/>
            <person name="Chen J."/>
            <person name="Chen Y.Q."/>
            <person name="Ai Y."/>
            <person name="Zhai J.W."/>
            <person name="Wu S.S."/>
            <person name="Zhou Z."/>
            <person name="Hsiao Y.Y."/>
            <person name="Wu W.L."/>
            <person name="Chen Y.Y."/>
            <person name="Lin Y.F."/>
            <person name="Hsu J.L."/>
            <person name="Li C.Y."/>
            <person name="Wang Z.W."/>
            <person name="Zhao X."/>
            <person name="Zhong W.Y."/>
            <person name="Ma X.K."/>
            <person name="Ma L."/>
            <person name="Huang J."/>
            <person name="Chen G.Z."/>
            <person name="Huang M.Z."/>
            <person name="Huang L."/>
            <person name="Peng D.H."/>
            <person name="Luo Y.B."/>
            <person name="Zou S.Q."/>
            <person name="Chen S.P."/>
            <person name="Lan S."/>
            <person name="Tsai W.C."/>
            <person name="Van de Peer Y."/>
            <person name="Liu Z.J."/>
        </authorList>
    </citation>
    <scope>NUCLEOTIDE SEQUENCE [LARGE SCALE GENOMIC DNA]</scope>
    <source>
        <strain evidence="4">Lor287</strain>
    </source>
</reference>
<dbReference type="Gene3D" id="1.10.10.60">
    <property type="entry name" value="Homeodomain-like"/>
    <property type="match status" value="1"/>
</dbReference>
<evidence type="ECO:0000313" key="5">
    <source>
        <dbReference type="Proteomes" id="UP001418222"/>
    </source>
</evidence>
<keyword evidence="3" id="KW-0812">Transmembrane</keyword>
<dbReference type="InterPro" id="IPR009057">
    <property type="entry name" value="Homeodomain-like_sf"/>
</dbReference>
<proteinExistence type="predicted"/>
<dbReference type="PANTHER" id="PTHR12802">
    <property type="entry name" value="SWI/SNF COMPLEX-RELATED"/>
    <property type="match status" value="1"/>
</dbReference>
<evidence type="ECO:0000256" key="2">
    <source>
        <dbReference type="SAM" id="MobiDB-lite"/>
    </source>
</evidence>
<keyword evidence="3" id="KW-0472">Membrane</keyword>
<organism evidence="4 5">
    <name type="scientific">Platanthera zijinensis</name>
    <dbReference type="NCBI Taxonomy" id="2320716"/>
    <lineage>
        <taxon>Eukaryota</taxon>
        <taxon>Viridiplantae</taxon>
        <taxon>Streptophyta</taxon>
        <taxon>Embryophyta</taxon>
        <taxon>Tracheophyta</taxon>
        <taxon>Spermatophyta</taxon>
        <taxon>Magnoliopsida</taxon>
        <taxon>Liliopsida</taxon>
        <taxon>Asparagales</taxon>
        <taxon>Orchidaceae</taxon>
        <taxon>Orchidoideae</taxon>
        <taxon>Orchideae</taxon>
        <taxon>Orchidinae</taxon>
        <taxon>Platanthera</taxon>
    </lineage>
</organism>
<comment type="caution">
    <text evidence="4">The sequence shown here is derived from an EMBL/GenBank/DDBJ whole genome shotgun (WGS) entry which is preliminary data.</text>
</comment>
<dbReference type="SUPFAM" id="SSF46689">
    <property type="entry name" value="Homeodomain-like"/>
    <property type="match status" value="1"/>
</dbReference>
<sequence length="364" mass="40039">MPITASSCRSPPPTRRLAFRVAIPHCPAADFAGFTPKLRFSCSLALLFSCSLLLALLLTPLSLLCLGILRQSAVLLLPNLRAVWAPLKITVILTPLSLLCVGVLHQPTVLLLPNLCFDRDWKKIEAFVGSKSVIQIRSHAQKYFLKVQKNGTHEHVPPPRPKRKATHPYPQKASKNAHIVSQPTIPFQTSSCLIEPGYTVRSDSSLVLRNSSSCGTRDTWAHGSIQPVIPAHMIKDIGPAGAIMVNTCCRSSTESPSKTWKNFETADQGHNSPSLRDFAQVYSFIGTVFDPSTSGHLQKLKQMDPIDVETVLLLMRNLSINLASSDFEDHKRLLSSYDLPDGEVKPGSPNTMLETSETVKVPFM</sequence>
<keyword evidence="1" id="KW-0539">Nucleus</keyword>